<reference evidence="8 9" key="1">
    <citation type="journal article" date="2023" name="Sci. Data">
        <title>Genome assembly of the Korean intertidal mud-creeper Batillaria attramentaria.</title>
        <authorList>
            <person name="Patra A.K."/>
            <person name="Ho P.T."/>
            <person name="Jun S."/>
            <person name="Lee S.J."/>
            <person name="Kim Y."/>
            <person name="Won Y.J."/>
        </authorList>
    </citation>
    <scope>NUCLEOTIDE SEQUENCE [LARGE SCALE GENOMIC DNA]</scope>
    <source>
        <strain evidence="8">Wonlab-2016</strain>
    </source>
</reference>
<dbReference type="Pfam" id="PF02932">
    <property type="entry name" value="Neur_chan_memb"/>
    <property type="match status" value="1"/>
</dbReference>
<comment type="similarity">
    <text evidence="5">Belongs to the ligand-gated ion channel (TC 1.A.9) family.</text>
</comment>
<keyword evidence="2 5" id="KW-0812">Transmembrane</keyword>
<evidence type="ECO:0000256" key="4">
    <source>
        <dbReference type="ARBA" id="ARBA00023136"/>
    </source>
</evidence>
<dbReference type="InterPro" id="IPR018000">
    <property type="entry name" value="Neurotransmitter_ion_chnl_CS"/>
</dbReference>
<dbReference type="CDD" id="cd19051">
    <property type="entry name" value="LGIC_TM_cation"/>
    <property type="match status" value="1"/>
</dbReference>
<dbReference type="InterPro" id="IPR006202">
    <property type="entry name" value="Neur_chan_lig-bd"/>
</dbReference>
<feature type="transmembrane region" description="Helical" evidence="5">
    <location>
        <begin position="400"/>
        <end position="420"/>
    </location>
</feature>
<comment type="caution">
    <text evidence="8">The sequence shown here is derived from an EMBL/GenBank/DDBJ whole genome shotgun (WGS) entry which is preliminary data.</text>
</comment>
<proteinExistence type="inferred from homology"/>
<dbReference type="InterPro" id="IPR006201">
    <property type="entry name" value="Neur_channel"/>
</dbReference>
<comment type="subcellular location">
    <subcellularLocation>
        <location evidence="1">Membrane</location>
        <topology evidence="1">Multi-pass membrane protein</topology>
    </subcellularLocation>
</comment>
<dbReference type="CDD" id="cd18989">
    <property type="entry name" value="LGIC_ECD_cation"/>
    <property type="match status" value="1"/>
</dbReference>
<keyword evidence="3 5" id="KW-1133">Transmembrane helix</keyword>
<dbReference type="GO" id="GO:0034220">
    <property type="term" value="P:monoatomic ion transmembrane transport"/>
    <property type="evidence" value="ECO:0007669"/>
    <property type="project" value="UniProtKB-KW"/>
</dbReference>
<comment type="caution">
    <text evidence="5">Lacks conserved residue(s) required for the propagation of feature annotation.</text>
</comment>
<name>A0ABD0KJZ1_9CAEN</name>
<feature type="domain" description="Neurotransmitter-gated ion-channel transmembrane" evidence="7">
    <location>
        <begin position="223"/>
        <end position="378"/>
    </location>
</feature>
<dbReference type="InterPro" id="IPR036719">
    <property type="entry name" value="Neuro-gated_channel_TM_sf"/>
</dbReference>
<dbReference type="EMBL" id="JACVVK020000166">
    <property type="protein sequence ID" value="KAK7487342.1"/>
    <property type="molecule type" value="Genomic_DNA"/>
</dbReference>
<keyword evidence="5" id="KW-0406">Ion transport</keyword>
<dbReference type="PROSITE" id="PS00236">
    <property type="entry name" value="NEUROTR_ION_CHANNEL"/>
    <property type="match status" value="1"/>
</dbReference>
<dbReference type="PRINTS" id="PR00252">
    <property type="entry name" value="NRIONCHANNEL"/>
</dbReference>
<evidence type="ECO:0000313" key="8">
    <source>
        <dbReference type="EMBL" id="KAK7487342.1"/>
    </source>
</evidence>
<dbReference type="SUPFAM" id="SSF63712">
    <property type="entry name" value="Nicotinic receptor ligand binding domain-like"/>
    <property type="match status" value="1"/>
</dbReference>
<evidence type="ECO:0000259" key="7">
    <source>
        <dbReference type="Pfam" id="PF02932"/>
    </source>
</evidence>
<evidence type="ECO:0000256" key="2">
    <source>
        <dbReference type="ARBA" id="ARBA00022692"/>
    </source>
</evidence>
<keyword evidence="4 5" id="KW-0472">Membrane</keyword>
<dbReference type="Proteomes" id="UP001519460">
    <property type="component" value="Unassembled WGS sequence"/>
</dbReference>
<sequence length="421" mass="46731">MDIRFRILCAAESVAVQSSCSGEGSPGGGTSQVELNMTLSAIDVLDVDDVRQVVSASVILRLTWKDPALSWNTHFPNRSLNTTVPHAVYIPMKEIWTPDLVIMNGATSEQRMLDKFVGDSATIYSDGTVALFSTPVLDFSCQMNLRTYPFDTQKCHVVLLPYSVVHVLTRNVNMDFRSSFSVSAEWILESQRVEKKMLAPVLPYMEYVWTLRRKTTYFVISFIVPIVMTSYMNTLVFIIPADSGEKISYLVSVFVSNAVFVSFCTDIMPQGLDATPLIMYLVLGIMTQSAILIIMNSLILRRFHGNGQPNTDQPVAGTKVRTSANLDDTTSQYALARNSLEQDSNQDVKNSADTQANREKGEQFNRAASFLKLSNTNAARKSGPFNFLKFGASAKSVENVLFLVALVVNTVFVWSVLLCII</sequence>
<dbReference type="InterPro" id="IPR006029">
    <property type="entry name" value="Neurotrans-gated_channel_TM"/>
</dbReference>
<dbReference type="InterPro" id="IPR038050">
    <property type="entry name" value="Neuro_actylchol_rec"/>
</dbReference>
<keyword evidence="5" id="KW-0407">Ion channel</keyword>
<dbReference type="Gene3D" id="1.20.58.390">
    <property type="entry name" value="Neurotransmitter-gated ion-channel transmembrane domain"/>
    <property type="match status" value="1"/>
</dbReference>
<feature type="transmembrane region" description="Helical" evidence="5">
    <location>
        <begin position="277"/>
        <end position="299"/>
    </location>
</feature>
<gene>
    <name evidence="8" type="ORF">BaRGS_00021431</name>
</gene>
<feature type="domain" description="Neurotransmitter-gated ion-channel ligand-binding" evidence="6">
    <location>
        <begin position="30"/>
        <end position="164"/>
    </location>
</feature>
<dbReference type="Pfam" id="PF02931">
    <property type="entry name" value="Neur_chan_LBD"/>
    <property type="match status" value="1"/>
</dbReference>
<evidence type="ECO:0000256" key="3">
    <source>
        <dbReference type="ARBA" id="ARBA00022989"/>
    </source>
</evidence>
<dbReference type="Gene3D" id="2.70.170.10">
    <property type="entry name" value="Neurotransmitter-gated ion-channel ligand-binding domain"/>
    <property type="match status" value="1"/>
</dbReference>
<keyword evidence="9" id="KW-1185">Reference proteome</keyword>
<accession>A0ABD0KJZ1</accession>
<organism evidence="8 9">
    <name type="scientific">Batillaria attramentaria</name>
    <dbReference type="NCBI Taxonomy" id="370345"/>
    <lineage>
        <taxon>Eukaryota</taxon>
        <taxon>Metazoa</taxon>
        <taxon>Spiralia</taxon>
        <taxon>Lophotrochozoa</taxon>
        <taxon>Mollusca</taxon>
        <taxon>Gastropoda</taxon>
        <taxon>Caenogastropoda</taxon>
        <taxon>Sorbeoconcha</taxon>
        <taxon>Cerithioidea</taxon>
        <taxon>Batillariidae</taxon>
        <taxon>Batillaria</taxon>
    </lineage>
</organism>
<dbReference type="GO" id="GO:0016020">
    <property type="term" value="C:membrane"/>
    <property type="evidence" value="ECO:0007669"/>
    <property type="project" value="UniProtKB-SubCell"/>
</dbReference>
<evidence type="ECO:0000256" key="1">
    <source>
        <dbReference type="ARBA" id="ARBA00004141"/>
    </source>
</evidence>
<dbReference type="InterPro" id="IPR036734">
    <property type="entry name" value="Neur_chan_lig-bd_sf"/>
</dbReference>
<evidence type="ECO:0000313" key="9">
    <source>
        <dbReference type="Proteomes" id="UP001519460"/>
    </source>
</evidence>
<protein>
    <submittedName>
        <fullName evidence="8">Uncharacterized protein</fullName>
    </submittedName>
</protein>
<dbReference type="AlphaFoldDB" id="A0ABD0KJZ1"/>
<dbReference type="SUPFAM" id="SSF90112">
    <property type="entry name" value="Neurotransmitter-gated ion-channel transmembrane pore"/>
    <property type="match status" value="1"/>
</dbReference>
<feature type="transmembrane region" description="Helical" evidence="5">
    <location>
        <begin position="217"/>
        <end position="241"/>
    </location>
</feature>
<evidence type="ECO:0000256" key="5">
    <source>
        <dbReference type="RuleBase" id="RU000687"/>
    </source>
</evidence>
<dbReference type="PANTHER" id="PTHR18945">
    <property type="entry name" value="NEUROTRANSMITTER GATED ION CHANNEL"/>
    <property type="match status" value="1"/>
</dbReference>
<evidence type="ECO:0000259" key="6">
    <source>
        <dbReference type="Pfam" id="PF02931"/>
    </source>
</evidence>
<keyword evidence="5" id="KW-0813">Transport</keyword>